<dbReference type="Gene3D" id="3.90.180.10">
    <property type="entry name" value="Medium-chain alcohol dehydrogenases, catalytic domain"/>
    <property type="match status" value="1"/>
</dbReference>
<dbReference type="FunFam" id="3.40.50.720:FF:000158">
    <property type="entry name" value="Zinc-binding alcohol dehydrogenase"/>
    <property type="match status" value="1"/>
</dbReference>
<evidence type="ECO:0000259" key="12">
    <source>
        <dbReference type="Pfam" id="PF00107"/>
    </source>
</evidence>
<comment type="cofactor">
    <cofactor evidence="1 11">
        <name>Zn(2+)</name>
        <dbReference type="ChEBI" id="CHEBI:29105"/>
    </cofactor>
</comment>
<evidence type="ECO:0000256" key="2">
    <source>
        <dbReference type="ARBA" id="ARBA00008072"/>
    </source>
</evidence>
<proteinExistence type="inferred from homology"/>
<dbReference type="PROSITE" id="PS00059">
    <property type="entry name" value="ADH_ZINC"/>
    <property type="match status" value="1"/>
</dbReference>
<dbReference type="InterPro" id="IPR036291">
    <property type="entry name" value="NAD(P)-bd_dom_sf"/>
</dbReference>
<dbReference type="InterPro" id="IPR013154">
    <property type="entry name" value="ADH-like_N"/>
</dbReference>
<dbReference type="CDD" id="cd05283">
    <property type="entry name" value="CAD1"/>
    <property type="match status" value="1"/>
</dbReference>
<evidence type="ECO:0000256" key="4">
    <source>
        <dbReference type="ARBA" id="ARBA00022553"/>
    </source>
</evidence>
<reference evidence="14" key="1">
    <citation type="submission" date="2022-10" db="EMBL/GenBank/DDBJ databases">
        <title>Tapping the CABI collections for fungal endophytes: first genome assemblies for Collariella, Neodidymelliopsis, Ascochyta clinopodiicola, Didymella pomorum, Didymosphaeria variabile, Neocosmospora piperis and Neocucurbitaria cava.</title>
        <authorList>
            <person name="Hill R."/>
        </authorList>
    </citation>
    <scope>NUCLEOTIDE SEQUENCE</scope>
    <source>
        <strain evidence="14">IMI 356814</strain>
    </source>
</reference>
<comment type="subunit">
    <text evidence="3">Homodimer.</text>
</comment>
<feature type="domain" description="Alcohol dehydrogenase-like C-terminal" evidence="12">
    <location>
        <begin position="190"/>
        <end position="315"/>
    </location>
</feature>
<evidence type="ECO:0000256" key="1">
    <source>
        <dbReference type="ARBA" id="ARBA00001947"/>
    </source>
</evidence>
<dbReference type="GO" id="GO:0008270">
    <property type="term" value="F:zinc ion binding"/>
    <property type="evidence" value="ECO:0007669"/>
    <property type="project" value="InterPro"/>
</dbReference>
<dbReference type="GO" id="GO:0008106">
    <property type="term" value="F:alcohol dehydrogenase (NADP+) activity"/>
    <property type="evidence" value="ECO:0007669"/>
    <property type="project" value="UniProtKB-EC"/>
</dbReference>
<dbReference type="GO" id="GO:0006066">
    <property type="term" value="P:alcohol metabolic process"/>
    <property type="evidence" value="ECO:0007669"/>
    <property type="project" value="UniProtKB-ARBA"/>
</dbReference>
<dbReference type="OrthoDB" id="1879366at2759"/>
<comment type="similarity">
    <text evidence="2 11">Belongs to the zinc-containing alcohol dehydrogenase family.</text>
</comment>
<keyword evidence="15" id="KW-1185">Reference proteome</keyword>
<comment type="catalytic activity">
    <reaction evidence="10">
        <text>a primary alcohol + NADP(+) = an aldehyde + NADPH + H(+)</text>
        <dbReference type="Rhea" id="RHEA:15937"/>
        <dbReference type="ChEBI" id="CHEBI:15378"/>
        <dbReference type="ChEBI" id="CHEBI:15734"/>
        <dbReference type="ChEBI" id="CHEBI:17478"/>
        <dbReference type="ChEBI" id="CHEBI:57783"/>
        <dbReference type="ChEBI" id="CHEBI:58349"/>
        <dbReference type="EC" id="1.1.1.2"/>
    </reaction>
    <physiologicalReaction direction="left-to-right" evidence="10">
        <dbReference type="Rhea" id="RHEA:15938"/>
    </physiologicalReaction>
    <physiologicalReaction direction="right-to-left" evidence="10">
        <dbReference type="Rhea" id="RHEA:15939"/>
    </physiologicalReaction>
</comment>
<accession>A0A9W9CLQ2</accession>
<dbReference type="Gene3D" id="3.40.50.720">
    <property type="entry name" value="NAD(P)-binding Rossmann-like Domain"/>
    <property type="match status" value="1"/>
</dbReference>
<evidence type="ECO:0000256" key="9">
    <source>
        <dbReference type="ARBA" id="ARBA00024074"/>
    </source>
</evidence>
<dbReference type="AlphaFoldDB" id="A0A9W9CLQ2"/>
<keyword evidence="5 11" id="KW-0479">Metal-binding</keyword>
<feature type="domain" description="Alcohol dehydrogenase-like N-terminal" evidence="13">
    <location>
        <begin position="33"/>
        <end position="151"/>
    </location>
</feature>
<dbReference type="InterPro" id="IPR013149">
    <property type="entry name" value="ADH-like_C"/>
</dbReference>
<dbReference type="Proteomes" id="UP001140560">
    <property type="component" value="Unassembled WGS sequence"/>
</dbReference>
<organism evidence="14 15">
    <name type="scientific">Neocucurbitaria cava</name>
    <dbReference type="NCBI Taxonomy" id="798079"/>
    <lineage>
        <taxon>Eukaryota</taxon>
        <taxon>Fungi</taxon>
        <taxon>Dikarya</taxon>
        <taxon>Ascomycota</taxon>
        <taxon>Pezizomycotina</taxon>
        <taxon>Dothideomycetes</taxon>
        <taxon>Pleosporomycetidae</taxon>
        <taxon>Pleosporales</taxon>
        <taxon>Pleosporineae</taxon>
        <taxon>Cucurbitariaceae</taxon>
        <taxon>Neocucurbitaria</taxon>
    </lineage>
</organism>
<dbReference type="EMBL" id="JAPEUY010000010">
    <property type="protein sequence ID" value="KAJ4368971.1"/>
    <property type="molecule type" value="Genomic_DNA"/>
</dbReference>
<evidence type="ECO:0000256" key="7">
    <source>
        <dbReference type="ARBA" id="ARBA00022857"/>
    </source>
</evidence>
<dbReference type="InterPro" id="IPR047109">
    <property type="entry name" value="CAD-like"/>
</dbReference>
<evidence type="ECO:0000256" key="8">
    <source>
        <dbReference type="ARBA" id="ARBA00023002"/>
    </source>
</evidence>
<comment type="caution">
    <text evidence="14">The sequence shown here is derived from an EMBL/GenBank/DDBJ whole genome shotgun (WGS) entry which is preliminary data.</text>
</comment>
<evidence type="ECO:0000313" key="14">
    <source>
        <dbReference type="EMBL" id="KAJ4368971.1"/>
    </source>
</evidence>
<dbReference type="Pfam" id="PF00107">
    <property type="entry name" value="ADH_zinc_N"/>
    <property type="match status" value="1"/>
</dbReference>
<keyword evidence="8" id="KW-0560">Oxidoreductase</keyword>
<name>A0A9W9CLQ2_9PLEO</name>
<evidence type="ECO:0000256" key="11">
    <source>
        <dbReference type="RuleBase" id="RU361277"/>
    </source>
</evidence>
<sequence>MPYPETTDAFAVTDIKNWSTFKRQELPLKKFEEHDVDIAIDACGVCASDVHTITGGWGDDIPLPLCVGHEVIGKVVKVGSKVTKVKVGDRAGIGAQIGADLTCGQCKADQENYCPNQIDTYGAKHNDGTVAQGGYSSHIRGHEYFTFKIPDNLDTALAAPMLCAGLTTYSPLKRLGAGPGKKVAIVGLGGLGHFGVLWSVALGAETYVISHSPAKKEDALAMGAKDFIVTKDKGWADDWKFTFDFIVNTADATDKFDLSEYFSTLKVNGTFHMVGFPDNPLPAMQAQVFAPNGCYMGASHIGNRPEMEEMLQLASKQNIKSWVQEIQIGEDGIKEAVERVYKNDNVRYRLTLTGYDKVFGKRA</sequence>
<evidence type="ECO:0000256" key="3">
    <source>
        <dbReference type="ARBA" id="ARBA00011738"/>
    </source>
</evidence>
<keyword evidence="6 11" id="KW-0862">Zinc</keyword>
<gene>
    <name evidence="14" type="ORF">N0V83_006053</name>
</gene>
<dbReference type="EC" id="1.1.1.2" evidence="9"/>
<evidence type="ECO:0000256" key="10">
    <source>
        <dbReference type="ARBA" id="ARBA00050997"/>
    </source>
</evidence>
<dbReference type="PANTHER" id="PTHR42683">
    <property type="entry name" value="ALDEHYDE REDUCTASE"/>
    <property type="match status" value="1"/>
</dbReference>
<evidence type="ECO:0000313" key="15">
    <source>
        <dbReference type="Proteomes" id="UP001140560"/>
    </source>
</evidence>
<evidence type="ECO:0000256" key="5">
    <source>
        <dbReference type="ARBA" id="ARBA00022723"/>
    </source>
</evidence>
<evidence type="ECO:0000259" key="13">
    <source>
        <dbReference type="Pfam" id="PF08240"/>
    </source>
</evidence>
<keyword evidence="7" id="KW-0521">NADP</keyword>
<keyword evidence="4" id="KW-0597">Phosphoprotein</keyword>
<dbReference type="Pfam" id="PF08240">
    <property type="entry name" value="ADH_N"/>
    <property type="match status" value="1"/>
</dbReference>
<dbReference type="SUPFAM" id="SSF51735">
    <property type="entry name" value="NAD(P)-binding Rossmann-fold domains"/>
    <property type="match status" value="1"/>
</dbReference>
<evidence type="ECO:0000256" key="6">
    <source>
        <dbReference type="ARBA" id="ARBA00022833"/>
    </source>
</evidence>
<dbReference type="InterPro" id="IPR002328">
    <property type="entry name" value="ADH_Zn_CS"/>
</dbReference>
<protein>
    <recommendedName>
        <fullName evidence="9">alcohol dehydrogenase (NADP(+))</fullName>
        <ecNumber evidence="9">1.1.1.2</ecNumber>
    </recommendedName>
</protein>
<dbReference type="SUPFAM" id="SSF50129">
    <property type="entry name" value="GroES-like"/>
    <property type="match status" value="1"/>
</dbReference>
<dbReference type="InterPro" id="IPR011032">
    <property type="entry name" value="GroES-like_sf"/>
</dbReference>